<organism evidence="1 2">
    <name type="scientific">Deinococcus aerolatus</name>
    <dbReference type="NCBI Taxonomy" id="522487"/>
    <lineage>
        <taxon>Bacteria</taxon>
        <taxon>Thermotogati</taxon>
        <taxon>Deinococcota</taxon>
        <taxon>Deinococci</taxon>
        <taxon>Deinococcales</taxon>
        <taxon>Deinococcaceae</taxon>
        <taxon>Deinococcus</taxon>
    </lineage>
</organism>
<sequence length="127" mass="14215">MPLDTGRFRAFLEEARLIKDQDGIWCLEVLKHVLAQVITHDVCLPPGGEQQPLDTEWGTLADVLGDLPTVLAFDWAQERVEIRQGTLTLFTASKMRGNALVEPFKICQPAPRLLSGAEMQHASIYRC</sequence>
<gene>
    <name evidence="1" type="ORF">GCM10010840_30350</name>
</gene>
<dbReference type="EMBL" id="BMOL01000018">
    <property type="protein sequence ID" value="GGL90231.1"/>
    <property type="molecule type" value="Genomic_DNA"/>
</dbReference>
<evidence type="ECO:0000313" key="2">
    <source>
        <dbReference type="Proteomes" id="UP000639973"/>
    </source>
</evidence>
<dbReference type="Proteomes" id="UP000639973">
    <property type="component" value="Unassembled WGS sequence"/>
</dbReference>
<name>A0ABQ2GDU6_9DEIO</name>
<evidence type="ECO:0000313" key="1">
    <source>
        <dbReference type="EMBL" id="GGL90231.1"/>
    </source>
</evidence>
<reference evidence="2" key="1">
    <citation type="journal article" date="2019" name="Int. J. Syst. Evol. Microbiol.">
        <title>The Global Catalogue of Microorganisms (GCM) 10K type strain sequencing project: providing services to taxonomists for standard genome sequencing and annotation.</title>
        <authorList>
            <consortium name="The Broad Institute Genomics Platform"/>
            <consortium name="The Broad Institute Genome Sequencing Center for Infectious Disease"/>
            <person name="Wu L."/>
            <person name="Ma J."/>
        </authorList>
    </citation>
    <scope>NUCLEOTIDE SEQUENCE [LARGE SCALE GENOMIC DNA]</scope>
    <source>
        <strain evidence="2">JCM 15442</strain>
    </source>
</reference>
<accession>A0ABQ2GDU6</accession>
<keyword evidence="2" id="KW-1185">Reference proteome</keyword>
<comment type="caution">
    <text evidence="1">The sequence shown here is derived from an EMBL/GenBank/DDBJ whole genome shotgun (WGS) entry which is preliminary data.</text>
</comment>
<protein>
    <submittedName>
        <fullName evidence="1">Uncharacterized protein</fullName>
    </submittedName>
</protein>
<proteinExistence type="predicted"/>